<comment type="caution">
    <text evidence="2">The sequence shown here is derived from an EMBL/GenBank/DDBJ whole genome shotgun (WGS) entry which is preliminary data.</text>
</comment>
<protein>
    <recommendedName>
        <fullName evidence="4">Transmembrane protein</fullName>
    </recommendedName>
</protein>
<name>A0ABD3UNZ5_9LAMI</name>
<evidence type="ECO:0000313" key="2">
    <source>
        <dbReference type="EMBL" id="KAL3850842.1"/>
    </source>
</evidence>
<organism evidence="2 3">
    <name type="scientific">Penstemon smallii</name>
    <dbReference type="NCBI Taxonomy" id="265156"/>
    <lineage>
        <taxon>Eukaryota</taxon>
        <taxon>Viridiplantae</taxon>
        <taxon>Streptophyta</taxon>
        <taxon>Embryophyta</taxon>
        <taxon>Tracheophyta</taxon>
        <taxon>Spermatophyta</taxon>
        <taxon>Magnoliopsida</taxon>
        <taxon>eudicotyledons</taxon>
        <taxon>Gunneridae</taxon>
        <taxon>Pentapetalae</taxon>
        <taxon>asterids</taxon>
        <taxon>lamiids</taxon>
        <taxon>Lamiales</taxon>
        <taxon>Plantaginaceae</taxon>
        <taxon>Cheloneae</taxon>
        <taxon>Penstemon</taxon>
    </lineage>
</organism>
<keyword evidence="1" id="KW-0812">Transmembrane</keyword>
<evidence type="ECO:0000256" key="1">
    <source>
        <dbReference type="SAM" id="Phobius"/>
    </source>
</evidence>
<dbReference type="EMBL" id="JBJXBP010000001">
    <property type="protein sequence ID" value="KAL3850842.1"/>
    <property type="molecule type" value="Genomic_DNA"/>
</dbReference>
<keyword evidence="3" id="KW-1185">Reference proteome</keyword>
<dbReference type="PANTHER" id="PTHR34064">
    <property type="entry name" value="OS04G0672300 PROTEIN"/>
    <property type="match status" value="1"/>
</dbReference>
<sequence>MTTQNPEMENMSSDYNLSSIWQAVELENEGVQNISVTDHVNKLENSNTKSDSFVLDMERFSHFIEKDINANSRITLQRNLSRKGSMIRGGDRKFNSTNVNERDSTILITSPTATLHGGTSSTTEKPIVVALGSTDHSVVPQIHQITITDGSSTAAAAETKLGGKRSFSFRRSPNSWVIDPRRILFFFATLSSMGTILLIYFTLSMSKLNGDGTALD</sequence>
<keyword evidence="1" id="KW-1133">Transmembrane helix</keyword>
<dbReference type="Proteomes" id="UP001634393">
    <property type="component" value="Unassembled WGS sequence"/>
</dbReference>
<evidence type="ECO:0000313" key="3">
    <source>
        <dbReference type="Proteomes" id="UP001634393"/>
    </source>
</evidence>
<feature type="transmembrane region" description="Helical" evidence="1">
    <location>
        <begin position="183"/>
        <end position="203"/>
    </location>
</feature>
<evidence type="ECO:0008006" key="4">
    <source>
        <dbReference type="Google" id="ProtNLM"/>
    </source>
</evidence>
<keyword evidence="1" id="KW-0472">Membrane</keyword>
<gene>
    <name evidence="2" type="ORF">ACJIZ3_012724</name>
</gene>
<dbReference type="AlphaFoldDB" id="A0ABD3UNZ5"/>
<accession>A0ABD3UNZ5</accession>
<dbReference type="PANTHER" id="PTHR34064:SF4">
    <property type="entry name" value="PROTEIN, PUTATIVE-RELATED"/>
    <property type="match status" value="1"/>
</dbReference>
<reference evidence="2 3" key="1">
    <citation type="submission" date="2024-12" db="EMBL/GenBank/DDBJ databases">
        <title>The unique morphological basis and parallel evolutionary history of personate flowers in Penstemon.</title>
        <authorList>
            <person name="Depatie T.H."/>
            <person name="Wessinger C.A."/>
        </authorList>
    </citation>
    <scope>NUCLEOTIDE SEQUENCE [LARGE SCALE GENOMIC DNA]</scope>
    <source>
        <strain evidence="2">WTNN_2</strain>
        <tissue evidence="2">Leaf</tissue>
    </source>
</reference>
<proteinExistence type="predicted"/>